<evidence type="ECO:0000256" key="2">
    <source>
        <dbReference type="SAM" id="MobiDB-lite"/>
    </source>
</evidence>
<organism evidence="3 4">
    <name type="scientific">Cystoisospora suis</name>
    <dbReference type="NCBI Taxonomy" id="483139"/>
    <lineage>
        <taxon>Eukaryota</taxon>
        <taxon>Sar</taxon>
        <taxon>Alveolata</taxon>
        <taxon>Apicomplexa</taxon>
        <taxon>Conoidasida</taxon>
        <taxon>Coccidia</taxon>
        <taxon>Eucoccidiorida</taxon>
        <taxon>Eimeriorina</taxon>
        <taxon>Sarcocystidae</taxon>
        <taxon>Cystoisospora</taxon>
    </lineage>
</organism>
<dbReference type="RefSeq" id="XP_067922523.1">
    <property type="nucleotide sequence ID" value="XM_068065498.1"/>
</dbReference>
<feature type="coiled-coil region" evidence="1">
    <location>
        <begin position="29"/>
        <end position="77"/>
    </location>
</feature>
<feature type="region of interest" description="Disordered" evidence="2">
    <location>
        <begin position="1"/>
        <end position="22"/>
    </location>
</feature>
<evidence type="ECO:0000256" key="1">
    <source>
        <dbReference type="SAM" id="Coils"/>
    </source>
</evidence>
<evidence type="ECO:0000313" key="3">
    <source>
        <dbReference type="EMBL" id="PHJ20837.1"/>
    </source>
</evidence>
<protein>
    <recommendedName>
        <fullName evidence="5">Coiled-coil domain-containing protein 153</fullName>
    </recommendedName>
</protein>
<comment type="caution">
    <text evidence="3">The sequence shown here is derived from an EMBL/GenBank/DDBJ whole genome shotgun (WGS) entry which is preliminary data.</text>
</comment>
<dbReference type="OrthoDB" id="331587at2759"/>
<dbReference type="VEuPathDB" id="ToxoDB:CSUI_005321"/>
<gene>
    <name evidence="3" type="ORF">CSUI_005321</name>
</gene>
<keyword evidence="1" id="KW-0175">Coiled coil</keyword>
<dbReference type="Proteomes" id="UP000221165">
    <property type="component" value="Unassembled WGS sequence"/>
</dbReference>
<keyword evidence="4" id="KW-1185">Reference proteome</keyword>
<proteinExistence type="predicted"/>
<dbReference type="EMBL" id="MIGC01002573">
    <property type="protein sequence ID" value="PHJ20837.1"/>
    <property type="molecule type" value="Genomic_DNA"/>
</dbReference>
<sequence>MSSAGKKKGGKEKGKNAAAAQPEVLEQINKALEAEMLALEIQLQETDEKLTKTLKEENLHKEKCEQYKKDLKAEERRHLDVCCDLSRQYKALQRYYMNQLDDTQSAFQAHRREYAEQSILLRQLGASRDKELAEYDTRVRAMKIKMDRISDEFVVLLNEIQEMMVQQVQSPLIHSKDETERFTEVLEASKSEYFKKLSEIIRDREEKYPLGSGWRGAGTKAPDGIQPLGV</sequence>
<dbReference type="GeneID" id="94428709"/>
<evidence type="ECO:0000313" key="4">
    <source>
        <dbReference type="Proteomes" id="UP000221165"/>
    </source>
</evidence>
<name>A0A2C6KU57_9APIC</name>
<dbReference type="AlphaFoldDB" id="A0A2C6KU57"/>
<evidence type="ECO:0008006" key="5">
    <source>
        <dbReference type="Google" id="ProtNLM"/>
    </source>
</evidence>
<feature type="region of interest" description="Disordered" evidence="2">
    <location>
        <begin position="211"/>
        <end position="230"/>
    </location>
</feature>
<feature type="compositionally biased region" description="Basic residues" evidence="2">
    <location>
        <begin position="1"/>
        <end position="10"/>
    </location>
</feature>
<reference evidence="3 4" key="1">
    <citation type="journal article" date="2017" name="Int. J. Parasitol.">
        <title>The genome of the protozoan parasite Cystoisospora suis and a reverse vaccinology approach to identify vaccine candidates.</title>
        <authorList>
            <person name="Palmieri N."/>
            <person name="Shrestha A."/>
            <person name="Ruttkowski B."/>
            <person name="Beck T."/>
            <person name="Vogl C."/>
            <person name="Tomley F."/>
            <person name="Blake D.P."/>
            <person name="Joachim A."/>
        </authorList>
    </citation>
    <scope>NUCLEOTIDE SEQUENCE [LARGE SCALE GENOMIC DNA]</scope>
    <source>
        <strain evidence="3 4">Wien I</strain>
    </source>
</reference>
<accession>A0A2C6KU57</accession>